<dbReference type="EMBL" id="PNBA02000019">
    <property type="protein sequence ID" value="KAG6391074.1"/>
    <property type="molecule type" value="Genomic_DNA"/>
</dbReference>
<keyword evidence="1" id="KW-0175">Coiled coil</keyword>
<evidence type="ECO:0000313" key="3">
    <source>
        <dbReference type="Proteomes" id="UP000298416"/>
    </source>
</evidence>
<dbReference type="AlphaFoldDB" id="A0A8X8WBD9"/>
<keyword evidence="3" id="KW-1185">Reference proteome</keyword>
<gene>
    <name evidence="2" type="ORF">SASPL_148822</name>
</gene>
<reference evidence="2" key="1">
    <citation type="submission" date="2018-01" db="EMBL/GenBank/DDBJ databases">
        <authorList>
            <person name="Mao J.F."/>
        </authorList>
    </citation>
    <scope>NUCLEOTIDE SEQUENCE</scope>
    <source>
        <strain evidence="2">Huo1</strain>
        <tissue evidence="2">Leaf</tissue>
    </source>
</reference>
<dbReference type="GO" id="GO:0005856">
    <property type="term" value="C:cytoskeleton"/>
    <property type="evidence" value="ECO:0007669"/>
    <property type="project" value="TreeGrafter"/>
</dbReference>
<accession>A0A8X8WBD9</accession>
<evidence type="ECO:0000256" key="1">
    <source>
        <dbReference type="SAM" id="Coils"/>
    </source>
</evidence>
<dbReference type="PANTHER" id="PTHR47357">
    <property type="entry name" value="COP1-INTERACTIVE PROTEIN 1"/>
    <property type="match status" value="1"/>
</dbReference>
<sequence>MNETLNGIDTFSMKFEEDYGHLESRVYEIGNELKVVVNWITGNNAEKDEMKKEIGSLVEQGLVLTEKVNEMEMILKKNEEERKSLSETVRQHEEKVKELRMVIEERDGRLGELERKMNEKDRGMLSLSEEKREAIRQLCIWIDFHHDRYEDLKDLMLKKRGGTRQIAA</sequence>
<comment type="caution">
    <text evidence="2">The sequence shown here is derived from an EMBL/GenBank/DDBJ whole genome shotgun (WGS) entry which is preliminary data.</text>
</comment>
<name>A0A8X8WBD9_SALSN</name>
<dbReference type="GO" id="GO:0005200">
    <property type="term" value="F:structural constituent of cytoskeleton"/>
    <property type="evidence" value="ECO:0007669"/>
    <property type="project" value="TreeGrafter"/>
</dbReference>
<dbReference type="Proteomes" id="UP000298416">
    <property type="component" value="Unassembled WGS sequence"/>
</dbReference>
<reference evidence="2" key="2">
    <citation type="submission" date="2020-08" db="EMBL/GenBank/DDBJ databases">
        <title>Plant Genome Project.</title>
        <authorList>
            <person name="Zhang R.-G."/>
        </authorList>
    </citation>
    <scope>NUCLEOTIDE SEQUENCE</scope>
    <source>
        <strain evidence="2">Huo1</strain>
        <tissue evidence="2">Leaf</tissue>
    </source>
</reference>
<proteinExistence type="predicted"/>
<protein>
    <submittedName>
        <fullName evidence="2">Uncharacterized protein</fullName>
    </submittedName>
</protein>
<organism evidence="2">
    <name type="scientific">Salvia splendens</name>
    <name type="common">Scarlet sage</name>
    <dbReference type="NCBI Taxonomy" id="180675"/>
    <lineage>
        <taxon>Eukaryota</taxon>
        <taxon>Viridiplantae</taxon>
        <taxon>Streptophyta</taxon>
        <taxon>Embryophyta</taxon>
        <taxon>Tracheophyta</taxon>
        <taxon>Spermatophyta</taxon>
        <taxon>Magnoliopsida</taxon>
        <taxon>eudicotyledons</taxon>
        <taxon>Gunneridae</taxon>
        <taxon>Pentapetalae</taxon>
        <taxon>asterids</taxon>
        <taxon>lamiids</taxon>
        <taxon>Lamiales</taxon>
        <taxon>Lamiaceae</taxon>
        <taxon>Nepetoideae</taxon>
        <taxon>Mentheae</taxon>
        <taxon>Salviinae</taxon>
        <taxon>Salvia</taxon>
        <taxon>Salvia subgen. Calosphace</taxon>
        <taxon>core Calosphace</taxon>
    </lineage>
</organism>
<dbReference type="Gene3D" id="1.10.287.1490">
    <property type="match status" value="1"/>
</dbReference>
<evidence type="ECO:0000313" key="2">
    <source>
        <dbReference type="EMBL" id="KAG6391074.1"/>
    </source>
</evidence>
<dbReference type="SUPFAM" id="SSF57997">
    <property type="entry name" value="Tropomyosin"/>
    <property type="match status" value="1"/>
</dbReference>
<dbReference type="PANTHER" id="PTHR47357:SF1">
    <property type="entry name" value="SPINDLE POLE BODY COMPONENT 110"/>
    <property type="match status" value="1"/>
</dbReference>
<feature type="coiled-coil region" evidence="1">
    <location>
        <begin position="68"/>
        <end position="102"/>
    </location>
</feature>